<dbReference type="Pfam" id="PF01425">
    <property type="entry name" value="Amidase"/>
    <property type="match status" value="1"/>
</dbReference>
<dbReference type="Proteomes" id="UP000616499">
    <property type="component" value="Unassembled WGS sequence"/>
</dbReference>
<evidence type="ECO:0000313" key="3">
    <source>
        <dbReference type="Proteomes" id="UP000616499"/>
    </source>
</evidence>
<organism evidence="2 3">
    <name type="scientific">Pseudomonas asuensis</name>
    <dbReference type="NCBI Taxonomy" id="1825787"/>
    <lineage>
        <taxon>Bacteria</taxon>
        <taxon>Pseudomonadati</taxon>
        <taxon>Pseudomonadota</taxon>
        <taxon>Gammaproteobacteria</taxon>
        <taxon>Pseudomonadales</taxon>
        <taxon>Pseudomonadaceae</taxon>
        <taxon>Pseudomonas</taxon>
    </lineage>
</organism>
<comment type="caution">
    <text evidence="2">The sequence shown here is derived from an EMBL/GenBank/DDBJ whole genome shotgun (WGS) entry which is preliminary data.</text>
</comment>
<keyword evidence="3" id="KW-1185">Reference proteome</keyword>
<accession>A0ABQ2H252</accession>
<evidence type="ECO:0000313" key="2">
    <source>
        <dbReference type="EMBL" id="GGM23571.1"/>
    </source>
</evidence>
<dbReference type="InterPro" id="IPR036928">
    <property type="entry name" value="AS_sf"/>
</dbReference>
<dbReference type="SUPFAM" id="SSF75304">
    <property type="entry name" value="Amidase signature (AS) enzymes"/>
    <property type="match status" value="1"/>
</dbReference>
<evidence type="ECO:0000259" key="1">
    <source>
        <dbReference type="Pfam" id="PF01425"/>
    </source>
</evidence>
<reference evidence="3" key="1">
    <citation type="journal article" date="2019" name="Int. J. Syst. Evol. Microbiol.">
        <title>The Global Catalogue of Microorganisms (GCM) 10K type strain sequencing project: providing services to taxonomists for standard genome sequencing and annotation.</title>
        <authorList>
            <consortium name="The Broad Institute Genomics Platform"/>
            <consortium name="The Broad Institute Genome Sequencing Center for Infectious Disease"/>
            <person name="Wu L."/>
            <person name="Ma J."/>
        </authorList>
    </citation>
    <scope>NUCLEOTIDE SEQUENCE [LARGE SCALE GENOMIC DNA]</scope>
    <source>
        <strain evidence="3">JCM 13501</strain>
    </source>
</reference>
<feature type="domain" description="Amidase" evidence="1">
    <location>
        <begin position="4"/>
        <end position="96"/>
    </location>
</feature>
<dbReference type="RefSeq" id="WP_188867708.1">
    <property type="nucleotide sequence ID" value="NZ_BMNW01000009.1"/>
</dbReference>
<protein>
    <recommendedName>
        <fullName evidence="1">Amidase domain-containing protein</fullName>
    </recommendedName>
</protein>
<proteinExistence type="predicted"/>
<dbReference type="InterPro" id="IPR023631">
    <property type="entry name" value="Amidase_dom"/>
</dbReference>
<sequence>MRQLGRDVADVALMARSLYDWCPEDPLSQPHFNAQLLDPEPMDPKTLRIAWSADLGLGFAVDTDVMKVMVGEVDYLRQLGWTIETVNPTWPERIDGYALPVLQQAALAAQFGKDLGTK</sequence>
<gene>
    <name evidence="2" type="ORF">GCM10009425_38060</name>
</gene>
<dbReference type="Gene3D" id="3.90.1300.10">
    <property type="entry name" value="Amidase signature (AS) domain"/>
    <property type="match status" value="1"/>
</dbReference>
<dbReference type="EMBL" id="BMNW01000009">
    <property type="protein sequence ID" value="GGM23571.1"/>
    <property type="molecule type" value="Genomic_DNA"/>
</dbReference>
<name>A0ABQ2H252_9PSED</name>